<feature type="transmembrane region" description="Helical" evidence="1">
    <location>
        <begin position="33"/>
        <end position="56"/>
    </location>
</feature>
<proteinExistence type="predicted"/>
<name>A0A0F7JMA6_9DEIO</name>
<accession>A0A0F7JMA6</accession>
<dbReference type="OrthoDB" id="74314at2"/>
<dbReference type="AlphaFoldDB" id="A0A0F7JMA6"/>
<keyword evidence="1" id="KW-0812">Transmembrane</keyword>
<dbReference type="Proteomes" id="UP000034024">
    <property type="component" value="Chromosome"/>
</dbReference>
<keyword evidence="3" id="KW-1185">Reference proteome</keyword>
<dbReference type="RefSeq" id="WP_046842569.1">
    <property type="nucleotide sequence ID" value="NZ_CP011389.1"/>
</dbReference>
<reference evidence="2 3" key="1">
    <citation type="submission" date="2015-01" db="EMBL/GenBank/DDBJ databases">
        <title>Deinococcus soli/N5/whole genome sequencing.</title>
        <authorList>
            <person name="Kim M.K."/>
            <person name="Srinivasan S."/>
            <person name="Lee J.-J."/>
        </authorList>
    </citation>
    <scope>NUCLEOTIDE SEQUENCE [LARGE SCALE GENOMIC DNA]</scope>
    <source>
        <strain evidence="2 3">N5</strain>
    </source>
</reference>
<keyword evidence="1" id="KW-1133">Transmembrane helix</keyword>
<dbReference type="KEGG" id="dch:SY84_01830"/>
<gene>
    <name evidence="2" type="ORF">SY84_01830</name>
</gene>
<evidence type="ECO:0000256" key="1">
    <source>
        <dbReference type="SAM" id="Phobius"/>
    </source>
</evidence>
<dbReference type="PATRIC" id="fig|1309411.5.peg.387"/>
<evidence type="ECO:0000313" key="3">
    <source>
        <dbReference type="Proteomes" id="UP000034024"/>
    </source>
</evidence>
<evidence type="ECO:0000313" key="2">
    <source>
        <dbReference type="EMBL" id="AKH15993.1"/>
    </source>
</evidence>
<keyword evidence="1" id="KW-0472">Membrane</keyword>
<feature type="transmembrane region" description="Helical" evidence="1">
    <location>
        <begin position="131"/>
        <end position="150"/>
    </location>
</feature>
<organism evidence="2 3">
    <name type="scientific">Deinococcus soli</name>
    <name type="common">ex Cha et al. 2016</name>
    <dbReference type="NCBI Taxonomy" id="1309411"/>
    <lineage>
        <taxon>Bacteria</taxon>
        <taxon>Thermotogati</taxon>
        <taxon>Deinococcota</taxon>
        <taxon>Deinococci</taxon>
        <taxon>Deinococcales</taxon>
        <taxon>Deinococcaceae</taxon>
        <taxon>Deinococcus</taxon>
    </lineage>
</organism>
<dbReference type="EMBL" id="CP011389">
    <property type="protein sequence ID" value="AKH15993.1"/>
    <property type="molecule type" value="Genomic_DNA"/>
</dbReference>
<feature type="transmembrane region" description="Helical" evidence="1">
    <location>
        <begin position="97"/>
        <end position="119"/>
    </location>
</feature>
<protein>
    <submittedName>
        <fullName evidence="2">Uncharacterized protein</fullName>
    </submittedName>
</protein>
<sequence>MTPDEWKTGMQNEASSVNDREWAMDTKLAAGRFGWRGAGVAAAVFAALGVGVVLLGQFLWRHDAPDQLWLGVMILSGMVGALLGTRRVGALEAGVGALAFLPGAWMTVVALQAVLGNAAPFTPIIGVSNEGVAVVAVIAACAAGSVRTATDRLTLVRA</sequence>
<feature type="transmembrane region" description="Helical" evidence="1">
    <location>
        <begin position="68"/>
        <end position="85"/>
    </location>
</feature>